<dbReference type="PANTHER" id="PTHR38009">
    <property type="entry name" value="CONSERVED HYPOTHETICAL PHAGE TAIL PROTEIN"/>
    <property type="match status" value="1"/>
</dbReference>
<protein>
    <submittedName>
        <fullName evidence="1">Conserved hypothetical phage tail region protein</fullName>
    </submittedName>
</protein>
<dbReference type="OrthoDB" id="9790161at2"/>
<dbReference type="GO" id="GO:0005198">
    <property type="term" value="F:structural molecule activity"/>
    <property type="evidence" value="ECO:0007669"/>
    <property type="project" value="InterPro"/>
</dbReference>
<gene>
    <name evidence="1" type="ORF">Sps_01481</name>
</gene>
<proteinExistence type="predicted"/>
<dbReference type="EMBL" id="CP014782">
    <property type="protein sequence ID" value="AQS36647.1"/>
    <property type="molecule type" value="Genomic_DNA"/>
</dbReference>
<reference evidence="1 2" key="1">
    <citation type="submission" date="2016-03" db="EMBL/GenBank/DDBJ databases">
        <title>Complete genome sequence of Shewanella psychrophila WP2, a deep sea bacterium isolated from west Pacific sediment.</title>
        <authorList>
            <person name="Xu G."/>
            <person name="Jian H."/>
        </authorList>
    </citation>
    <scope>NUCLEOTIDE SEQUENCE [LARGE SCALE GENOMIC DNA]</scope>
    <source>
        <strain evidence="1 2">WP2</strain>
    </source>
</reference>
<evidence type="ECO:0000313" key="1">
    <source>
        <dbReference type="EMBL" id="AQS36647.1"/>
    </source>
</evidence>
<dbReference type="InterPro" id="IPR010667">
    <property type="entry name" value="Phage_T4_Gp19"/>
</dbReference>
<dbReference type="Proteomes" id="UP000189545">
    <property type="component" value="Chromosome"/>
</dbReference>
<name>A0A1S6HM96_9GAMM</name>
<dbReference type="Pfam" id="PF06841">
    <property type="entry name" value="Phage_T4_gp19"/>
    <property type="match status" value="1"/>
</dbReference>
<dbReference type="STRING" id="225848.Sps_01481"/>
<keyword evidence="2" id="KW-1185">Reference proteome</keyword>
<evidence type="ECO:0000313" key="2">
    <source>
        <dbReference type="Proteomes" id="UP000189545"/>
    </source>
</evidence>
<dbReference type="NCBIfam" id="TIGR02241">
    <property type="entry name" value="conserved hypothetical phage tail region protein"/>
    <property type="match status" value="1"/>
</dbReference>
<dbReference type="PANTHER" id="PTHR38009:SF1">
    <property type="entry name" value="CONSERVED HYPOTHETICAL PHAGE TAIL PROTEIN"/>
    <property type="match status" value="1"/>
</dbReference>
<organism evidence="1 2">
    <name type="scientific">Shewanella psychrophila</name>
    <dbReference type="NCBI Taxonomy" id="225848"/>
    <lineage>
        <taxon>Bacteria</taxon>
        <taxon>Pseudomonadati</taxon>
        <taxon>Pseudomonadota</taxon>
        <taxon>Gammaproteobacteria</taxon>
        <taxon>Alteromonadales</taxon>
        <taxon>Shewanellaceae</taxon>
        <taxon>Shewanella</taxon>
    </lineage>
</organism>
<dbReference type="KEGG" id="spsw:Sps_01481"/>
<accession>A0A1S6HM96</accession>
<sequence length="150" mass="16242">MSTTTADTIAAEYPIPTYRFVVSLGDEKVSFKSVSGLDIKYESIEYKDGTGGIFRMPGQLQVSNITLSKGVFKGKNALHDWLSTISLNAVEKRDLMISLTDETGSELLASWSVVNAFPTGLTAPSFDATSNDIAVQEISLTADRVTFIAH</sequence>
<dbReference type="RefSeq" id="WP_077751933.1">
    <property type="nucleotide sequence ID" value="NZ_CP014782.1"/>
</dbReference>
<dbReference type="InterPro" id="IPR011747">
    <property type="entry name" value="CHP02241"/>
</dbReference>
<dbReference type="AlphaFoldDB" id="A0A1S6HM96"/>